<dbReference type="RefSeq" id="WP_260103980.1">
    <property type="nucleotide sequence ID" value="NZ_JALXSQ010000010.1"/>
</dbReference>
<dbReference type="Proteomes" id="UP001525379">
    <property type="component" value="Unassembled WGS sequence"/>
</dbReference>
<reference evidence="2 3" key="1">
    <citation type="submission" date="2022-04" db="EMBL/GenBank/DDBJ databases">
        <title>Human microbiome associated bacterial genomes.</title>
        <authorList>
            <person name="Sandstrom S."/>
            <person name="Salamzade R."/>
            <person name="Kalan L.R."/>
        </authorList>
    </citation>
    <scope>NUCLEOTIDE SEQUENCE [LARGE SCALE GENOMIC DNA]</scope>
    <source>
        <strain evidence="3">p3-SID1799</strain>
    </source>
</reference>
<protein>
    <recommendedName>
        <fullName evidence="4">Bacterial EndoU nuclease domain-containing protein</fullName>
    </recommendedName>
</protein>
<evidence type="ECO:0008006" key="4">
    <source>
        <dbReference type="Google" id="ProtNLM"/>
    </source>
</evidence>
<evidence type="ECO:0000313" key="2">
    <source>
        <dbReference type="EMBL" id="MCT2042466.1"/>
    </source>
</evidence>
<organism evidence="2 3">
    <name type="scientific">Pseudoclavibacter albus</name>
    <dbReference type="NCBI Taxonomy" id="272241"/>
    <lineage>
        <taxon>Bacteria</taxon>
        <taxon>Bacillati</taxon>
        <taxon>Actinomycetota</taxon>
        <taxon>Actinomycetes</taxon>
        <taxon>Micrococcales</taxon>
        <taxon>Microbacteriaceae</taxon>
        <taxon>Pseudoclavibacter</taxon>
    </lineage>
</organism>
<evidence type="ECO:0000313" key="3">
    <source>
        <dbReference type="Proteomes" id="UP001525379"/>
    </source>
</evidence>
<keyword evidence="3" id="KW-1185">Reference proteome</keyword>
<sequence>MSATPAPDTSGEDTSQPLGLNPITIGQCNVGQSNVTVADMRSAKDGLVALKCGNSKSGYIHIRERHERDWQYFLNKYPIGGTWDDYMLFATKNALQAPDPKFGMPQVIPGDKRCYAAPAQIRNPQGVVVDTIHPTIIVSMNNRIVIASFPTPNSPHCQ</sequence>
<accession>A0ABT2HWG6</accession>
<name>A0ABT2HWG6_9MICO</name>
<evidence type="ECO:0000256" key="1">
    <source>
        <dbReference type="SAM" id="MobiDB-lite"/>
    </source>
</evidence>
<gene>
    <name evidence="2" type="ORF">M3D15_03825</name>
</gene>
<comment type="caution">
    <text evidence="2">The sequence shown here is derived from an EMBL/GenBank/DDBJ whole genome shotgun (WGS) entry which is preliminary data.</text>
</comment>
<dbReference type="EMBL" id="JALXSQ010000010">
    <property type="protein sequence ID" value="MCT2042466.1"/>
    <property type="molecule type" value="Genomic_DNA"/>
</dbReference>
<proteinExistence type="predicted"/>
<feature type="region of interest" description="Disordered" evidence="1">
    <location>
        <begin position="1"/>
        <end position="20"/>
    </location>
</feature>